<gene>
    <name evidence="2" type="ORF">GLP33_17150</name>
</gene>
<evidence type="ECO:0000313" key="2">
    <source>
        <dbReference type="EMBL" id="MCF2303461.1"/>
    </source>
</evidence>
<sequence length="52" mass="5924">MKKIIVLLMISVFGMTVLSGCGDSAAEKAKQEQIKKDKEFKEFKDKLLEDNF</sequence>
<proteinExistence type="predicted"/>
<feature type="chain" id="PRO_5043800883" description="Lipoprotein" evidence="1">
    <location>
        <begin position="20"/>
        <end position="52"/>
    </location>
</feature>
<evidence type="ECO:0008006" key="4">
    <source>
        <dbReference type="Google" id="ProtNLM"/>
    </source>
</evidence>
<dbReference type="AlphaFoldDB" id="A0AAW5A4I1"/>
<evidence type="ECO:0000313" key="3">
    <source>
        <dbReference type="Proteomes" id="UP000813876"/>
    </source>
</evidence>
<feature type="signal peptide" evidence="1">
    <location>
        <begin position="1"/>
        <end position="19"/>
    </location>
</feature>
<organism evidence="2 3">
    <name type="scientific">Photobacterium phosphoreum</name>
    <dbReference type="NCBI Taxonomy" id="659"/>
    <lineage>
        <taxon>Bacteria</taxon>
        <taxon>Pseudomonadati</taxon>
        <taxon>Pseudomonadota</taxon>
        <taxon>Gammaproteobacteria</taxon>
        <taxon>Vibrionales</taxon>
        <taxon>Vibrionaceae</taxon>
        <taxon>Photobacterium</taxon>
    </lineage>
</organism>
<dbReference type="Proteomes" id="UP000813876">
    <property type="component" value="Unassembled WGS sequence"/>
</dbReference>
<dbReference type="RefSeq" id="WP_232581616.1">
    <property type="nucleotide sequence ID" value="NZ_WMCP01000026.1"/>
</dbReference>
<name>A0AAW5A4I1_PHOPO</name>
<comment type="caution">
    <text evidence="2">The sequence shown here is derived from an EMBL/GenBank/DDBJ whole genome shotgun (WGS) entry which is preliminary data.</text>
</comment>
<accession>A0AAW5A4I1</accession>
<reference evidence="2" key="1">
    <citation type="submission" date="2019-11" db="EMBL/GenBank/DDBJ databases">
        <title>Comparative genomics of photobacteria reveal adaptation to distinct habitats.</title>
        <authorList>
            <person name="Fuertes-Perez S."/>
            <person name="Hilgarth M."/>
            <person name="Vogel R.F."/>
        </authorList>
    </citation>
    <scope>NUCLEOTIDE SEQUENCE</scope>
    <source>
        <strain evidence="2">TMW2.2145</strain>
    </source>
</reference>
<protein>
    <recommendedName>
        <fullName evidence="4">Lipoprotein</fullName>
    </recommendedName>
</protein>
<dbReference type="EMBL" id="WMCP01000026">
    <property type="protein sequence ID" value="MCF2303461.1"/>
    <property type="molecule type" value="Genomic_DNA"/>
</dbReference>
<keyword evidence="1" id="KW-0732">Signal</keyword>
<dbReference type="PROSITE" id="PS51257">
    <property type="entry name" value="PROKAR_LIPOPROTEIN"/>
    <property type="match status" value="1"/>
</dbReference>
<evidence type="ECO:0000256" key="1">
    <source>
        <dbReference type="SAM" id="SignalP"/>
    </source>
</evidence>